<dbReference type="AlphaFoldDB" id="D8M1D1"/>
<dbReference type="RefSeq" id="XP_012895918.1">
    <property type="nucleotide sequence ID" value="XM_013040464.1"/>
</dbReference>
<reference evidence="3" key="1">
    <citation type="submission" date="2010-02" db="EMBL/GenBank/DDBJ databases">
        <title>Sequencing and annotation of the Blastocystis hominis genome.</title>
        <authorList>
            <person name="Wincker P."/>
        </authorList>
    </citation>
    <scope>NUCLEOTIDE SEQUENCE</scope>
    <source>
        <strain evidence="3">Singapore isolate B</strain>
    </source>
</reference>
<feature type="coiled-coil region" evidence="1">
    <location>
        <begin position="252"/>
        <end position="293"/>
    </location>
</feature>
<dbReference type="EMBL" id="FN668645">
    <property type="protein sequence ID" value="CBK21870.2"/>
    <property type="molecule type" value="Genomic_DNA"/>
</dbReference>
<evidence type="ECO:0000313" key="3">
    <source>
        <dbReference type="EMBL" id="CBK21870.2"/>
    </source>
</evidence>
<feature type="coiled-coil region" evidence="1">
    <location>
        <begin position="343"/>
        <end position="392"/>
    </location>
</feature>
<proteinExistence type="predicted"/>
<evidence type="ECO:0000256" key="1">
    <source>
        <dbReference type="SAM" id="Coils"/>
    </source>
</evidence>
<accession>D8M1D1</accession>
<keyword evidence="1" id="KW-0175">Coiled coil</keyword>
<feature type="compositionally biased region" description="Basic and acidic residues" evidence="2">
    <location>
        <begin position="9"/>
        <end position="20"/>
    </location>
</feature>
<dbReference type="InParanoid" id="D8M1D1"/>
<gene>
    <name evidence="3" type="ORF">GSBLH_T00006359001</name>
</gene>
<feature type="region of interest" description="Disordered" evidence="2">
    <location>
        <begin position="184"/>
        <end position="210"/>
    </location>
</feature>
<evidence type="ECO:0000256" key="2">
    <source>
        <dbReference type="SAM" id="MobiDB-lite"/>
    </source>
</evidence>
<dbReference type="Proteomes" id="UP000008312">
    <property type="component" value="Unassembled WGS sequence"/>
</dbReference>
<name>D8M1D1_BLAHO</name>
<protein>
    <submittedName>
        <fullName evidence="3">Uncharacterized protein</fullName>
    </submittedName>
</protein>
<organism evidence="3">
    <name type="scientific">Blastocystis hominis</name>
    <dbReference type="NCBI Taxonomy" id="12968"/>
    <lineage>
        <taxon>Eukaryota</taxon>
        <taxon>Sar</taxon>
        <taxon>Stramenopiles</taxon>
        <taxon>Bigyra</taxon>
        <taxon>Opalozoa</taxon>
        <taxon>Opalinata</taxon>
        <taxon>Blastocystidae</taxon>
        <taxon>Blastocystis</taxon>
    </lineage>
</organism>
<feature type="compositionally biased region" description="Polar residues" evidence="2">
    <location>
        <begin position="200"/>
        <end position="210"/>
    </location>
</feature>
<feature type="region of interest" description="Disordered" evidence="2">
    <location>
        <begin position="1"/>
        <end position="20"/>
    </location>
</feature>
<sequence length="442" mass="50431">MESQGPSKASEDTLSEKQETSALKDELVQLVSSQGFERTLVEQTIARLQNEGFTIQNTPKAVLEVISSKSRERSTVALTKSRCSSEHSQCFKRSNQVRILLFDEHLLCILCENIIHSIQTPNLKPSVMAYFSLLFAISEEGSSSIFEGLFSLSLLPFPKDISLSQILPTFVHSLLSTLPPKPSLPSPPILSSPTNPSSLQNSSPSHQTKLQSEEIMQMIQFLHEAAPRSTNFKQSEPASVGLPHDREVFQRVRGMQEKRRVLLEKRRQIERELAELEIELNELAMEESKAKATFEEQLQTTVNSMLTVLKKEQATKGDASLLGVQSKILQQTHQFALMAVKQIRHIRSEIDQIRRELEQNEKERTILQTLKLNRNLAEIEKAKQANEVLIQRWTREEQDCVSKCSQIEREIAWLASHFDLYRPDQEHLAHIYSLFSLHVERV</sequence>
<keyword evidence="4" id="KW-1185">Reference proteome</keyword>
<dbReference type="GeneID" id="24922484"/>
<evidence type="ECO:0000313" key="4">
    <source>
        <dbReference type="Proteomes" id="UP000008312"/>
    </source>
</evidence>